<keyword evidence="2" id="KW-0472">Membrane</keyword>
<evidence type="ECO:0000256" key="1">
    <source>
        <dbReference type="SAM" id="MobiDB-lite"/>
    </source>
</evidence>
<feature type="compositionally biased region" description="Polar residues" evidence="1">
    <location>
        <begin position="105"/>
        <end position="144"/>
    </location>
</feature>
<keyword evidence="2" id="KW-1133">Transmembrane helix</keyword>
<feature type="compositionally biased region" description="Low complexity" evidence="1">
    <location>
        <begin position="189"/>
        <end position="210"/>
    </location>
</feature>
<name>A0ABT7C682_9MICO</name>
<dbReference type="EMBL" id="PXVD01000006">
    <property type="protein sequence ID" value="MDJ1370697.1"/>
    <property type="molecule type" value="Genomic_DNA"/>
</dbReference>
<feature type="compositionally biased region" description="Polar residues" evidence="1">
    <location>
        <begin position="308"/>
        <end position="317"/>
    </location>
</feature>
<dbReference type="Proteomes" id="UP001170379">
    <property type="component" value="Unassembled WGS sequence"/>
</dbReference>
<protein>
    <submittedName>
        <fullName evidence="3">Uncharacterized protein</fullName>
    </submittedName>
</protein>
<feature type="compositionally biased region" description="Gly residues" evidence="1">
    <location>
        <begin position="242"/>
        <end position="264"/>
    </location>
</feature>
<reference evidence="3" key="1">
    <citation type="submission" date="2018-03" db="EMBL/GenBank/DDBJ databases">
        <authorList>
            <person name="Nunes O.C."/>
            <person name="Lopes A.R."/>
            <person name="Froufe H."/>
            <person name="Munoz-Merida A."/>
            <person name="Barroso C."/>
            <person name="Egas C."/>
        </authorList>
    </citation>
    <scope>NUCLEOTIDE SEQUENCE</scope>
    <source>
        <strain evidence="3">ON4</strain>
    </source>
</reference>
<feature type="compositionally biased region" description="Basic and acidic residues" evidence="1">
    <location>
        <begin position="211"/>
        <end position="232"/>
    </location>
</feature>
<proteinExistence type="predicted"/>
<sequence length="472" mass="47779">MPWLPAVDAESKHEPDDATFTQLIEGLKDDPADKPILADGGFDKTGIVPLPPREQDAAQPEPSQEERAAQQRAAEFYGTSSSAPNQQAPNQQAPNQQGMPALPPLSTSPQNQAPADSAQSGPTSPDAADQTQSPFSSPFAQEATTPDAAGSRQQAASEPAAAANSTTAWPTRDRAEGKKQLPQQNRYQSGAGSAVGAGASAGTAAVAGHVSEFDKAIRGDESGGQGHGRDDSGFGDSRFSGSGFGGGGAGGSGTGGSGSGGPGSGDDAEQKRKGLKTILIAAVAAVVIILGAFAISGLFGGGDDPVADTTQAETTVPETAEQPANPEITGQTPSPSPETTAPAEFEPVAFQSESGNLVCEITPESGAACQIYDKSFTTPDEACTSGSNRGVIVGVNEEGITWPCATANLGTGEVVSYDEPITAGDYTCSINFAAGAMCENGSGDSFALEYYSGVETSGKTSPDPQFTLEPNN</sequence>
<accession>A0ABT7C682</accession>
<evidence type="ECO:0000313" key="4">
    <source>
        <dbReference type="Proteomes" id="UP001170379"/>
    </source>
</evidence>
<feature type="transmembrane region" description="Helical" evidence="2">
    <location>
        <begin position="278"/>
        <end position="299"/>
    </location>
</feature>
<organism evidence="3 4">
    <name type="scientific">Gulosibacter molinativorax</name>
    <dbReference type="NCBI Taxonomy" id="256821"/>
    <lineage>
        <taxon>Bacteria</taxon>
        <taxon>Bacillati</taxon>
        <taxon>Actinomycetota</taxon>
        <taxon>Actinomycetes</taxon>
        <taxon>Micrococcales</taxon>
        <taxon>Microbacteriaceae</taxon>
        <taxon>Gulosibacter</taxon>
    </lineage>
</organism>
<keyword evidence="2" id="KW-0812">Transmembrane</keyword>
<feature type="compositionally biased region" description="Low complexity" evidence="1">
    <location>
        <begin position="155"/>
        <end position="168"/>
    </location>
</feature>
<feature type="region of interest" description="Disordered" evidence="1">
    <location>
        <begin position="26"/>
        <end position="269"/>
    </location>
</feature>
<evidence type="ECO:0000256" key="2">
    <source>
        <dbReference type="SAM" id="Phobius"/>
    </source>
</evidence>
<comment type="caution">
    <text evidence="3">The sequence shown here is derived from an EMBL/GenBank/DDBJ whole genome shotgun (WGS) entry which is preliminary data.</text>
</comment>
<reference evidence="3" key="2">
    <citation type="journal article" date="2022" name="Sci. Rep.">
        <title>In silico prediction of the enzymes involved in the degradation of the herbicide molinate by Gulosibacter molinativorax ON4T.</title>
        <authorList>
            <person name="Lopes A.R."/>
            <person name="Bunin E."/>
            <person name="Viana A.T."/>
            <person name="Froufe H."/>
            <person name="Munoz-Merida A."/>
            <person name="Pinho D."/>
            <person name="Figueiredo J."/>
            <person name="Barroso C."/>
            <person name="Vaz-Moreira I."/>
            <person name="Bellanger X."/>
            <person name="Egas C."/>
            <person name="Nunes O.C."/>
        </authorList>
    </citation>
    <scope>NUCLEOTIDE SEQUENCE</scope>
    <source>
        <strain evidence="3">ON4</strain>
    </source>
</reference>
<evidence type="ECO:0000313" key="3">
    <source>
        <dbReference type="EMBL" id="MDJ1370697.1"/>
    </source>
</evidence>
<feature type="compositionally biased region" description="Low complexity" evidence="1">
    <location>
        <begin position="70"/>
        <end position="97"/>
    </location>
</feature>
<feature type="region of interest" description="Disordered" evidence="1">
    <location>
        <begin position="306"/>
        <end position="342"/>
    </location>
</feature>
<keyword evidence="4" id="KW-1185">Reference proteome</keyword>
<gene>
    <name evidence="3" type="ORF">C7K25_04850</name>
</gene>